<dbReference type="Proteomes" id="UP001152803">
    <property type="component" value="Unassembled WGS sequence"/>
</dbReference>
<dbReference type="EMBL" id="JAFJMO010000015">
    <property type="protein sequence ID" value="KAJ8255472.1"/>
    <property type="molecule type" value="Genomic_DNA"/>
</dbReference>
<name>A0A9Q1D0U9_CONCO</name>
<sequence length="204" mass="21307">MAVGTVVSVLHGVRADFSQTVEFSQATRDGMVAFIHTELQSNVGSPQALKGALCSKEANTTAAIATEVTAAVRQLCQDTQAFSSPSVTPAPIRDEAMMEEMKPGEDEDNAVEPLLGDLVTADPPVDLMELKAIQDGETQETSAITTADTEASSQLSPVEPAAPGMALMGPGEEDLSGSTESLEVTPEEQQGDTEEEEGPPWSGS</sequence>
<accession>A0A9Q1D0U9</accession>
<evidence type="ECO:0000313" key="3">
    <source>
        <dbReference type="Proteomes" id="UP001152803"/>
    </source>
</evidence>
<feature type="region of interest" description="Disordered" evidence="1">
    <location>
        <begin position="134"/>
        <end position="204"/>
    </location>
</feature>
<dbReference type="AlphaFoldDB" id="A0A9Q1D0U9"/>
<comment type="caution">
    <text evidence="2">The sequence shown here is derived from an EMBL/GenBank/DDBJ whole genome shotgun (WGS) entry which is preliminary data.</text>
</comment>
<feature type="compositionally biased region" description="Polar residues" evidence="1">
    <location>
        <begin position="139"/>
        <end position="156"/>
    </location>
</feature>
<evidence type="ECO:0000313" key="2">
    <source>
        <dbReference type="EMBL" id="KAJ8255472.1"/>
    </source>
</evidence>
<evidence type="ECO:0000256" key="1">
    <source>
        <dbReference type="SAM" id="MobiDB-lite"/>
    </source>
</evidence>
<feature type="compositionally biased region" description="Acidic residues" evidence="1">
    <location>
        <begin position="185"/>
        <end position="198"/>
    </location>
</feature>
<keyword evidence="3" id="KW-1185">Reference proteome</keyword>
<organism evidence="2 3">
    <name type="scientific">Conger conger</name>
    <name type="common">Conger eel</name>
    <name type="synonym">Muraena conger</name>
    <dbReference type="NCBI Taxonomy" id="82655"/>
    <lineage>
        <taxon>Eukaryota</taxon>
        <taxon>Metazoa</taxon>
        <taxon>Chordata</taxon>
        <taxon>Craniata</taxon>
        <taxon>Vertebrata</taxon>
        <taxon>Euteleostomi</taxon>
        <taxon>Actinopterygii</taxon>
        <taxon>Neopterygii</taxon>
        <taxon>Teleostei</taxon>
        <taxon>Anguilliformes</taxon>
        <taxon>Congridae</taxon>
        <taxon>Conger</taxon>
    </lineage>
</organism>
<gene>
    <name evidence="2" type="ORF">COCON_G00193360</name>
</gene>
<proteinExistence type="predicted"/>
<protein>
    <submittedName>
        <fullName evidence="2">Uncharacterized protein</fullName>
    </submittedName>
</protein>
<reference evidence="2" key="1">
    <citation type="journal article" date="2023" name="Science">
        <title>Genome structures resolve the early diversification of teleost fishes.</title>
        <authorList>
            <person name="Parey E."/>
            <person name="Louis A."/>
            <person name="Montfort J."/>
            <person name="Bouchez O."/>
            <person name="Roques C."/>
            <person name="Iampietro C."/>
            <person name="Lluch J."/>
            <person name="Castinel A."/>
            <person name="Donnadieu C."/>
            <person name="Desvignes T."/>
            <person name="Floi Bucao C."/>
            <person name="Jouanno E."/>
            <person name="Wen M."/>
            <person name="Mejri S."/>
            <person name="Dirks R."/>
            <person name="Jansen H."/>
            <person name="Henkel C."/>
            <person name="Chen W.J."/>
            <person name="Zahm M."/>
            <person name="Cabau C."/>
            <person name="Klopp C."/>
            <person name="Thompson A.W."/>
            <person name="Robinson-Rechavi M."/>
            <person name="Braasch I."/>
            <person name="Lecointre G."/>
            <person name="Bobe J."/>
            <person name="Postlethwait J.H."/>
            <person name="Berthelot C."/>
            <person name="Roest Crollius H."/>
            <person name="Guiguen Y."/>
        </authorList>
    </citation>
    <scope>NUCLEOTIDE SEQUENCE</scope>
    <source>
        <strain evidence="2">Concon-B</strain>
    </source>
</reference>